<dbReference type="Proteomes" id="UP000031166">
    <property type="component" value="Unassembled WGS sequence"/>
</dbReference>
<dbReference type="AlphaFoldDB" id="A0A0B4CIB2"/>
<sequence length="151" mass="17747">MWIRNEVRGAWRKLVLDIQPTMAITLGMGLQTTAERLNRDAELLFNRVQRRAYGPRWFKQPASERISAIGFHEHPDSNRHMHVALAGGYRVCERLMLDGSRFWKDIRTAGDFYVEPIGNVEGYADYITKDARSERSWETVYVYRPADWREL</sequence>
<evidence type="ECO:0000313" key="2">
    <source>
        <dbReference type="Proteomes" id="UP000031166"/>
    </source>
</evidence>
<gene>
    <name evidence="1" type="ORF">RM53_00005</name>
</gene>
<protein>
    <submittedName>
        <fullName evidence="1">Uncharacterized protein</fullName>
    </submittedName>
</protein>
<dbReference type="EMBL" id="JWSY01000001">
    <property type="protein sequence ID" value="KIC61009.1"/>
    <property type="molecule type" value="Genomic_DNA"/>
</dbReference>
<evidence type="ECO:0000313" key="1">
    <source>
        <dbReference type="EMBL" id="KIC61009.1"/>
    </source>
</evidence>
<name>A0A0B4CIB2_9CAUL</name>
<accession>A0A0B4CIB2</accession>
<organism evidence="1 2">
    <name type="scientific">Brevundimonas nasdae</name>
    <dbReference type="NCBI Taxonomy" id="172043"/>
    <lineage>
        <taxon>Bacteria</taxon>
        <taxon>Pseudomonadati</taxon>
        <taxon>Pseudomonadota</taxon>
        <taxon>Alphaproteobacteria</taxon>
        <taxon>Caulobacterales</taxon>
        <taxon>Caulobacteraceae</taxon>
        <taxon>Brevundimonas</taxon>
    </lineage>
</organism>
<dbReference type="STRING" id="172043.RM53_00005"/>
<comment type="caution">
    <text evidence="1">The sequence shown here is derived from an EMBL/GenBank/DDBJ whole genome shotgun (WGS) entry which is preliminary data.</text>
</comment>
<proteinExistence type="predicted"/>
<reference evidence="1 2" key="1">
    <citation type="submission" date="2014-12" db="EMBL/GenBank/DDBJ databases">
        <title>Genome sequencing of Brevundimonas nasdae TPW30.</title>
        <authorList>
            <person name="Tan P.W."/>
            <person name="Chan K.-G."/>
        </authorList>
    </citation>
    <scope>NUCLEOTIDE SEQUENCE [LARGE SCALE GENOMIC DNA]</scope>
    <source>
        <strain evidence="1 2">TPW30</strain>
    </source>
</reference>